<dbReference type="InterPro" id="IPR032256">
    <property type="entry name" value="DUF4829"/>
</dbReference>
<feature type="domain" description="DUF4829" evidence="1">
    <location>
        <begin position="40"/>
        <end position="151"/>
    </location>
</feature>
<gene>
    <name evidence="2" type="ORF">Tfer_2834</name>
</gene>
<name>A0A0L6VZ31_9FIRM</name>
<protein>
    <recommendedName>
        <fullName evidence="1">DUF4829 domain-containing protein</fullName>
    </recommendedName>
</protein>
<proteinExistence type="predicted"/>
<comment type="caution">
    <text evidence="2">The sequence shown here is derived from an EMBL/GenBank/DDBJ whole genome shotgun (WGS) entry which is preliminary data.</text>
</comment>
<organism evidence="2 3">
    <name type="scientific">Thermincola ferriacetica</name>
    <dbReference type="NCBI Taxonomy" id="281456"/>
    <lineage>
        <taxon>Bacteria</taxon>
        <taxon>Bacillati</taxon>
        <taxon>Bacillota</taxon>
        <taxon>Clostridia</taxon>
        <taxon>Eubacteriales</taxon>
        <taxon>Thermincolaceae</taxon>
        <taxon>Thermincola</taxon>
    </lineage>
</organism>
<accession>A0A0L6VZ31</accession>
<dbReference type="Pfam" id="PF16111">
    <property type="entry name" value="DUF4829"/>
    <property type="match status" value="1"/>
</dbReference>
<evidence type="ECO:0000259" key="1">
    <source>
        <dbReference type="Pfam" id="PF16111"/>
    </source>
</evidence>
<reference evidence="3" key="1">
    <citation type="submission" date="2015-07" db="EMBL/GenBank/DDBJ databases">
        <title>Complete Genome of Thermincola ferriacetica strain Z-0001T.</title>
        <authorList>
            <person name="Lusk B."/>
            <person name="Badalamenti J.P."/>
            <person name="Parameswaran P."/>
            <person name="Bond D.R."/>
            <person name="Torres C.I."/>
        </authorList>
    </citation>
    <scope>NUCLEOTIDE SEQUENCE [LARGE SCALE GENOMIC DNA]</scope>
    <source>
        <strain evidence="3">Z-0001</strain>
    </source>
</reference>
<dbReference type="EMBL" id="LGTE01000026">
    <property type="protein sequence ID" value="KNZ68582.1"/>
    <property type="molecule type" value="Genomic_DNA"/>
</dbReference>
<keyword evidence="3" id="KW-1185">Reference proteome</keyword>
<evidence type="ECO:0000313" key="3">
    <source>
        <dbReference type="Proteomes" id="UP000037175"/>
    </source>
</evidence>
<dbReference type="AlphaFoldDB" id="A0A0L6VZ31"/>
<sequence precursor="true">MKKTAILGLIFLLLISGCIGTNSSIEQYNKQYKNDDEQCKRAITDYFQAVKTHDLDRLKSLYSTERRKMAQNASLGEDEYEFINISQIVPDKSVVYEYMTFGRGKNKKEEDIKGYKVDFEFKLKNKAKVVQDHFKFILVKESGNWKIDDFGH</sequence>
<dbReference type="RefSeq" id="WP_052218826.1">
    <property type="nucleotide sequence ID" value="NZ_LGTE01000026.1"/>
</dbReference>
<dbReference type="PROSITE" id="PS51257">
    <property type="entry name" value="PROKAR_LIPOPROTEIN"/>
    <property type="match status" value="1"/>
</dbReference>
<dbReference type="Proteomes" id="UP000037175">
    <property type="component" value="Unassembled WGS sequence"/>
</dbReference>
<evidence type="ECO:0000313" key="2">
    <source>
        <dbReference type="EMBL" id="KNZ68582.1"/>
    </source>
</evidence>